<gene>
    <name evidence="7" type="ORF">RT717_18315</name>
</gene>
<dbReference type="RefSeq" id="WP_317487832.1">
    <property type="nucleotide sequence ID" value="NZ_CP136051.1"/>
</dbReference>
<dbReference type="Gene3D" id="1.10.1740.10">
    <property type="match status" value="1"/>
</dbReference>
<dbReference type="SUPFAM" id="SSF88659">
    <property type="entry name" value="Sigma3 and sigma4 domains of RNA polymerase sigma factors"/>
    <property type="match status" value="1"/>
</dbReference>
<dbReference type="EMBL" id="CP136051">
    <property type="protein sequence ID" value="WOK05039.1"/>
    <property type="molecule type" value="Genomic_DNA"/>
</dbReference>
<keyword evidence="2" id="KW-0805">Transcription regulation</keyword>
<dbReference type="Proteomes" id="UP001302349">
    <property type="component" value="Chromosome"/>
</dbReference>
<dbReference type="SUPFAM" id="SSF88946">
    <property type="entry name" value="Sigma2 domain of RNA polymerase sigma factors"/>
    <property type="match status" value="1"/>
</dbReference>
<accession>A0ABZ0ILH0</accession>
<feature type="domain" description="RNA polymerase sigma-70 region 2" evidence="5">
    <location>
        <begin position="29"/>
        <end position="95"/>
    </location>
</feature>
<feature type="domain" description="RNA polymerase sigma factor 70 region 4 type 2" evidence="6">
    <location>
        <begin position="123"/>
        <end position="174"/>
    </location>
</feature>
<evidence type="ECO:0000256" key="4">
    <source>
        <dbReference type="ARBA" id="ARBA00023163"/>
    </source>
</evidence>
<keyword evidence="3" id="KW-0731">Sigma factor</keyword>
<evidence type="ECO:0000259" key="5">
    <source>
        <dbReference type="Pfam" id="PF04542"/>
    </source>
</evidence>
<sequence>MRLILQESKTEEALIKGCQKGNSRDQQTLFEKHSAKMMGVCYRYVKDSDEAEDVMISAFAKVFEKLDSFRFEGSFEGWLRRIMVNESLMYLRRNKSMYVEVEIEKADREPDFSQLSDQLEADDLTAMIQELPVGYRTVFNLYAIEGFSHQEIAEMMEISEGTSKSQLSRARALLQKQLFEQEKKMNDKTGSHEQ</sequence>
<evidence type="ECO:0000313" key="7">
    <source>
        <dbReference type="EMBL" id="WOK05039.1"/>
    </source>
</evidence>
<dbReference type="InterPro" id="IPR013325">
    <property type="entry name" value="RNA_pol_sigma_r2"/>
</dbReference>
<comment type="similarity">
    <text evidence="1">Belongs to the sigma-70 factor family. ECF subfamily.</text>
</comment>
<evidence type="ECO:0000259" key="6">
    <source>
        <dbReference type="Pfam" id="PF08281"/>
    </source>
</evidence>
<keyword evidence="8" id="KW-1185">Reference proteome</keyword>
<dbReference type="CDD" id="cd06171">
    <property type="entry name" value="Sigma70_r4"/>
    <property type="match status" value="1"/>
</dbReference>
<dbReference type="NCBIfam" id="TIGR02937">
    <property type="entry name" value="sigma70-ECF"/>
    <property type="match status" value="1"/>
</dbReference>
<proteinExistence type="inferred from homology"/>
<reference evidence="7 8" key="1">
    <citation type="journal article" date="2023" name="Microbiol. Resour. Announc.">
        <title>Complete Genome Sequence of Imperialibacter roseus strain P4T.</title>
        <authorList>
            <person name="Tizabi D.R."/>
            <person name="Bachvaroff T."/>
            <person name="Hill R.T."/>
        </authorList>
    </citation>
    <scope>NUCLEOTIDE SEQUENCE [LARGE SCALE GENOMIC DNA]</scope>
    <source>
        <strain evidence="7 8">P4T</strain>
    </source>
</reference>
<evidence type="ECO:0000313" key="8">
    <source>
        <dbReference type="Proteomes" id="UP001302349"/>
    </source>
</evidence>
<evidence type="ECO:0000256" key="2">
    <source>
        <dbReference type="ARBA" id="ARBA00023015"/>
    </source>
</evidence>
<dbReference type="PANTHER" id="PTHR43133:SF46">
    <property type="entry name" value="RNA POLYMERASE SIGMA-70 FACTOR ECF SUBFAMILY"/>
    <property type="match status" value="1"/>
</dbReference>
<dbReference type="InterPro" id="IPR036388">
    <property type="entry name" value="WH-like_DNA-bd_sf"/>
</dbReference>
<evidence type="ECO:0000256" key="3">
    <source>
        <dbReference type="ARBA" id="ARBA00023082"/>
    </source>
</evidence>
<dbReference type="Gene3D" id="1.10.10.10">
    <property type="entry name" value="Winged helix-like DNA-binding domain superfamily/Winged helix DNA-binding domain"/>
    <property type="match status" value="1"/>
</dbReference>
<dbReference type="InterPro" id="IPR013249">
    <property type="entry name" value="RNA_pol_sigma70_r4_t2"/>
</dbReference>
<dbReference type="Pfam" id="PF04542">
    <property type="entry name" value="Sigma70_r2"/>
    <property type="match status" value="1"/>
</dbReference>
<dbReference type="PANTHER" id="PTHR43133">
    <property type="entry name" value="RNA POLYMERASE ECF-TYPE SIGMA FACTO"/>
    <property type="match status" value="1"/>
</dbReference>
<organism evidence="7 8">
    <name type="scientific">Imperialibacter roseus</name>
    <dbReference type="NCBI Taxonomy" id="1324217"/>
    <lineage>
        <taxon>Bacteria</taxon>
        <taxon>Pseudomonadati</taxon>
        <taxon>Bacteroidota</taxon>
        <taxon>Cytophagia</taxon>
        <taxon>Cytophagales</taxon>
        <taxon>Flammeovirgaceae</taxon>
        <taxon>Imperialibacter</taxon>
    </lineage>
</organism>
<keyword evidence="4" id="KW-0804">Transcription</keyword>
<dbReference type="InterPro" id="IPR007627">
    <property type="entry name" value="RNA_pol_sigma70_r2"/>
</dbReference>
<protein>
    <submittedName>
        <fullName evidence="7">RNA polymerase sigma factor</fullName>
    </submittedName>
</protein>
<name>A0ABZ0ILH0_9BACT</name>
<dbReference type="Pfam" id="PF08281">
    <property type="entry name" value="Sigma70_r4_2"/>
    <property type="match status" value="1"/>
</dbReference>
<dbReference type="InterPro" id="IPR039425">
    <property type="entry name" value="RNA_pol_sigma-70-like"/>
</dbReference>
<dbReference type="InterPro" id="IPR014284">
    <property type="entry name" value="RNA_pol_sigma-70_dom"/>
</dbReference>
<dbReference type="InterPro" id="IPR013324">
    <property type="entry name" value="RNA_pol_sigma_r3/r4-like"/>
</dbReference>
<evidence type="ECO:0000256" key="1">
    <source>
        <dbReference type="ARBA" id="ARBA00010641"/>
    </source>
</evidence>